<proteinExistence type="predicted"/>
<dbReference type="VEuPathDB" id="FungiDB:jhhlp_002304"/>
<dbReference type="PROSITE" id="PS00463">
    <property type="entry name" value="ZN2_CY6_FUNGAL_1"/>
    <property type="match status" value="1"/>
</dbReference>
<dbReference type="SMART" id="SM00066">
    <property type="entry name" value="GAL4"/>
    <property type="match status" value="1"/>
</dbReference>
<dbReference type="GO" id="GO:0003677">
    <property type="term" value="F:DNA binding"/>
    <property type="evidence" value="ECO:0007669"/>
    <property type="project" value="InterPro"/>
</dbReference>
<dbReference type="InterPro" id="IPR050613">
    <property type="entry name" value="Sec_Metabolite_Reg"/>
</dbReference>
<sequence length="856" mass="94966">MSESQTHGSPPPRHGVSSAFQESAPSAAAGSASPSQSPYPSQSASPNSPTGKPIRRRMRMITSCLECRRRKLKCNKKSPCENCVKFSRECVFLSSKLDEASQMRLTEIKEKVGSLERALERDIAKTGTSSRAPSQQGFVVDDIDYGLAEDLDPWPSSFVGVDTVYDDETSEGIEDVLDLGVQVGRMRITERIGGLSRPRLSEEILAAIGPQLPRVQGIDASVATAAAQSWTAGSSPDRSVPEFMQPGPTYIPPSGGLLFGQTTHSAAQLDLLLPSRATCDQLMDQYFRAVHPVARCLHKPTFREDYLTFWDEACSNIEPRVSTQAVMFAVMFSAAASLNEKDTIQRFGLDRQVLVNNLKIAAETALCKASFLRTTRTETVQALVIYLLPLCRAELSRAHSSLVGAAIRLAECIGLHRDGEILGLNPVDTHIRRLLWHQLCFLDIRTAEAHGPRPFIRREEYDTKLPVNCAEDAIRPSAPPPIAEDGWTPMLLPLIRFEINEMMRVIWQDRRKLESKKMLLTELLSKTENFRKRMIVKYESMLSDDDPVQRYTKLVMHLLLYRLYAMVLHGYYRNDELQLPHPLNNVLLMAGIMIIEIAIQIENDRGFRDWSWYFGAYAQYQIALLLATEVFYNPHGRESGRIWACLDYVFNLDRNMPSDVKVLHILNEVQTKCAVYNNIRNLKSAPGIKSSSSSSAADGNRGQDRGSGSPEMRSAPNIEHQHQHRHQRQQQNQPQQHLRPYYQPQPATSPQSEADLLASSLSLGQTSSRAPGDGGNGGNGGGGEGGGGHSASSAGPTLPGYNNNVGHVQSHSGVNELEGIDWDTLNAIFPADPTTGELNLAGYHDPSISINWQEWR</sequence>
<feature type="region of interest" description="Disordered" evidence="4">
    <location>
        <begin position="686"/>
        <end position="809"/>
    </location>
</feature>
<dbReference type="GO" id="GO:0006351">
    <property type="term" value="P:DNA-templated transcription"/>
    <property type="evidence" value="ECO:0007669"/>
    <property type="project" value="InterPro"/>
</dbReference>
<evidence type="ECO:0000259" key="5">
    <source>
        <dbReference type="PROSITE" id="PS50048"/>
    </source>
</evidence>
<dbReference type="PROSITE" id="PS50048">
    <property type="entry name" value="ZN2_CY6_FUNGAL_2"/>
    <property type="match status" value="1"/>
</dbReference>
<feature type="compositionally biased region" description="Gly residues" evidence="4">
    <location>
        <begin position="772"/>
        <end position="789"/>
    </location>
</feature>
<protein>
    <recommendedName>
        <fullName evidence="5">Zn(2)-C6 fungal-type domain-containing protein</fullName>
    </recommendedName>
</protein>
<organism evidence="6 7">
    <name type="scientific">Lomentospora prolificans</name>
    <dbReference type="NCBI Taxonomy" id="41688"/>
    <lineage>
        <taxon>Eukaryota</taxon>
        <taxon>Fungi</taxon>
        <taxon>Dikarya</taxon>
        <taxon>Ascomycota</taxon>
        <taxon>Pezizomycotina</taxon>
        <taxon>Sordariomycetes</taxon>
        <taxon>Hypocreomycetidae</taxon>
        <taxon>Microascales</taxon>
        <taxon>Microascaceae</taxon>
        <taxon>Lomentospora</taxon>
    </lineage>
</organism>
<dbReference type="GO" id="GO:0005634">
    <property type="term" value="C:nucleus"/>
    <property type="evidence" value="ECO:0007669"/>
    <property type="project" value="UniProtKB-SubCell"/>
</dbReference>
<dbReference type="InterPro" id="IPR001138">
    <property type="entry name" value="Zn2Cys6_DnaBD"/>
</dbReference>
<feature type="domain" description="Zn(2)-C6 fungal-type" evidence="5">
    <location>
        <begin position="63"/>
        <end position="92"/>
    </location>
</feature>
<feature type="compositionally biased region" description="Low complexity" evidence="4">
    <location>
        <begin position="23"/>
        <end position="49"/>
    </location>
</feature>
<keyword evidence="3" id="KW-0539">Nucleus</keyword>
<dbReference type="GO" id="GO:0000981">
    <property type="term" value="F:DNA-binding transcription factor activity, RNA polymerase II-specific"/>
    <property type="evidence" value="ECO:0007669"/>
    <property type="project" value="InterPro"/>
</dbReference>
<feature type="compositionally biased region" description="Low complexity" evidence="4">
    <location>
        <begin position="752"/>
        <end position="763"/>
    </location>
</feature>
<keyword evidence="2" id="KW-0479">Metal-binding</keyword>
<accession>A0A2N3NDM1</accession>
<evidence type="ECO:0000256" key="3">
    <source>
        <dbReference type="ARBA" id="ARBA00023242"/>
    </source>
</evidence>
<name>A0A2N3NDM1_9PEZI</name>
<dbReference type="InParanoid" id="A0A2N3NDM1"/>
<dbReference type="SUPFAM" id="SSF57701">
    <property type="entry name" value="Zn2/Cys6 DNA-binding domain"/>
    <property type="match status" value="1"/>
</dbReference>
<keyword evidence="7" id="KW-1185">Reference proteome</keyword>
<dbReference type="OrthoDB" id="424974at2759"/>
<gene>
    <name evidence="6" type="ORF">jhhlp_002304</name>
</gene>
<comment type="caution">
    <text evidence="6">The sequence shown here is derived from an EMBL/GenBank/DDBJ whole genome shotgun (WGS) entry which is preliminary data.</text>
</comment>
<feature type="region of interest" description="Disordered" evidence="4">
    <location>
        <begin position="1"/>
        <end position="56"/>
    </location>
</feature>
<feature type="compositionally biased region" description="Polar residues" evidence="4">
    <location>
        <begin position="790"/>
        <end position="809"/>
    </location>
</feature>
<dbReference type="Pfam" id="PF04082">
    <property type="entry name" value="Fungal_trans"/>
    <property type="match status" value="1"/>
</dbReference>
<evidence type="ECO:0000313" key="6">
    <source>
        <dbReference type="EMBL" id="PKS10550.1"/>
    </source>
</evidence>
<dbReference type="Pfam" id="PF00172">
    <property type="entry name" value="Zn_clus"/>
    <property type="match status" value="1"/>
</dbReference>
<dbReference type="CDD" id="cd12148">
    <property type="entry name" value="fungal_TF_MHR"/>
    <property type="match status" value="1"/>
</dbReference>
<comment type="subcellular location">
    <subcellularLocation>
        <location evidence="1">Nucleus</location>
    </subcellularLocation>
</comment>
<dbReference type="STRING" id="41688.A0A2N3NDM1"/>
<dbReference type="PANTHER" id="PTHR31001">
    <property type="entry name" value="UNCHARACTERIZED TRANSCRIPTIONAL REGULATORY PROTEIN"/>
    <property type="match status" value="1"/>
</dbReference>
<dbReference type="Gene3D" id="4.10.240.10">
    <property type="entry name" value="Zn(2)-C6 fungal-type DNA-binding domain"/>
    <property type="match status" value="1"/>
</dbReference>
<dbReference type="InterPro" id="IPR036864">
    <property type="entry name" value="Zn2-C6_fun-type_DNA-bd_sf"/>
</dbReference>
<evidence type="ECO:0000256" key="2">
    <source>
        <dbReference type="ARBA" id="ARBA00022723"/>
    </source>
</evidence>
<dbReference type="SMART" id="SM00906">
    <property type="entry name" value="Fungal_trans"/>
    <property type="match status" value="1"/>
</dbReference>
<dbReference type="EMBL" id="NLAX01000008">
    <property type="protein sequence ID" value="PKS10550.1"/>
    <property type="molecule type" value="Genomic_DNA"/>
</dbReference>
<reference evidence="6 7" key="1">
    <citation type="journal article" date="2017" name="G3 (Bethesda)">
        <title>First Draft Genome Sequence of the Pathogenic Fungus Lomentospora prolificans (Formerly Scedosporium prolificans).</title>
        <authorList>
            <person name="Luo R."/>
            <person name="Zimin A."/>
            <person name="Workman R."/>
            <person name="Fan Y."/>
            <person name="Pertea G."/>
            <person name="Grossman N."/>
            <person name="Wear M.P."/>
            <person name="Jia B."/>
            <person name="Miller H."/>
            <person name="Casadevall A."/>
            <person name="Timp W."/>
            <person name="Zhang S.X."/>
            <person name="Salzberg S.L."/>
        </authorList>
    </citation>
    <scope>NUCLEOTIDE SEQUENCE [LARGE SCALE GENOMIC DNA]</scope>
    <source>
        <strain evidence="6 7">JHH-5317</strain>
    </source>
</reference>
<dbReference type="Proteomes" id="UP000233524">
    <property type="component" value="Unassembled WGS sequence"/>
</dbReference>
<evidence type="ECO:0000256" key="1">
    <source>
        <dbReference type="ARBA" id="ARBA00004123"/>
    </source>
</evidence>
<evidence type="ECO:0000256" key="4">
    <source>
        <dbReference type="SAM" id="MobiDB-lite"/>
    </source>
</evidence>
<dbReference type="AlphaFoldDB" id="A0A2N3NDM1"/>
<dbReference type="PANTHER" id="PTHR31001:SF40">
    <property type="entry name" value="ZN(II)2CYS6 TRANSCRIPTION FACTOR (EUROFUNG)"/>
    <property type="match status" value="1"/>
</dbReference>
<evidence type="ECO:0000313" key="7">
    <source>
        <dbReference type="Proteomes" id="UP000233524"/>
    </source>
</evidence>
<dbReference type="GO" id="GO:0008270">
    <property type="term" value="F:zinc ion binding"/>
    <property type="evidence" value="ECO:0007669"/>
    <property type="project" value="InterPro"/>
</dbReference>
<dbReference type="InterPro" id="IPR007219">
    <property type="entry name" value="XnlR_reg_dom"/>
</dbReference>
<dbReference type="CDD" id="cd00067">
    <property type="entry name" value="GAL4"/>
    <property type="match status" value="1"/>
</dbReference>